<organism evidence="3 4">
    <name type="scientific">Oryza sativa subsp. japonica</name>
    <name type="common">Rice</name>
    <dbReference type="NCBI Taxonomy" id="39947"/>
    <lineage>
        <taxon>Eukaryota</taxon>
        <taxon>Viridiplantae</taxon>
        <taxon>Streptophyta</taxon>
        <taxon>Embryophyta</taxon>
        <taxon>Tracheophyta</taxon>
        <taxon>Spermatophyta</taxon>
        <taxon>Magnoliopsida</taxon>
        <taxon>Liliopsida</taxon>
        <taxon>Poales</taxon>
        <taxon>Poaceae</taxon>
        <taxon>BOP clade</taxon>
        <taxon>Oryzoideae</taxon>
        <taxon>Oryzeae</taxon>
        <taxon>Oryzinae</taxon>
        <taxon>Oryza</taxon>
        <taxon>Oryza sativa</taxon>
    </lineage>
</organism>
<name>Q10Q69_ORYSJ</name>
<sequence>MVAVLALLSTGLSLSLSRADLAAVIVAEPRLLYAKADRASSRFSARPTAMVVVLALLSTGLSLSLSRADLAAVVIAEPRLLCAKADTIAASARLGHPVRRRRRAHRRRRRPSPPPPLSPEPSTAAVAEPPAAAHRRHQGGRWRPRPEVRAEAASAMVVANGVVGGCKWRSSHPSLVP</sequence>
<evidence type="ECO:0000256" key="2">
    <source>
        <dbReference type="SAM" id="SignalP"/>
    </source>
</evidence>
<feature type="region of interest" description="Disordered" evidence="1">
    <location>
        <begin position="93"/>
        <end position="151"/>
    </location>
</feature>
<accession>Q10Q69</accession>
<feature type="signal peptide" evidence="2">
    <location>
        <begin position="1"/>
        <end position="19"/>
    </location>
</feature>
<dbReference type="Proteomes" id="UP000000763">
    <property type="component" value="Chromosome 3"/>
</dbReference>
<evidence type="ECO:0000313" key="4">
    <source>
        <dbReference type="Proteomes" id="UP000000763"/>
    </source>
</evidence>
<evidence type="ECO:0000313" key="3">
    <source>
        <dbReference type="EMBL" id="AAN77303.1"/>
    </source>
</evidence>
<feature type="compositionally biased region" description="Basic residues" evidence="1">
    <location>
        <begin position="96"/>
        <end position="111"/>
    </location>
</feature>
<feature type="chain" id="PRO_5024427015" evidence="2">
    <location>
        <begin position="20"/>
        <end position="177"/>
    </location>
</feature>
<protein>
    <submittedName>
        <fullName evidence="3">Uncharacterized protein</fullName>
    </submittedName>
</protein>
<reference evidence="4" key="1">
    <citation type="journal article" date="2005" name="Nature">
        <title>The map-based sequence of the rice genome.</title>
        <authorList>
            <consortium name="International rice genome sequencing project (IRGSP)"/>
            <person name="Matsumoto T."/>
            <person name="Wu J."/>
            <person name="Kanamori H."/>
            <person name="Katayose Y."/>
            <person name="Fujisawa M."/>
            <person name="Namiki N."/>
            <person name="Mizuno H."/>
            <person name="Yamamoto K."/>
            <person name="Antonio B.A."/>
            <person name="Baba T."/>
            <person name="Sakata K."/>
            <person name="Nagamura Y."/>
            <person name="Aoki H."/>
            <person name="Arikawa K."/>
            <person name="Arita K."/>
            <person name="Bito T."/>
            <person name="Chiden Y."/>
            <person name="Fujitsuka N."/>
            <person name="Fukunaka R."/>
            <person name="Hamada M."/>
            <person name="Harada C."/>
            <person name="Hayashi A."/>
            <person name="Hijishita S."/>
            <person name="Honda M."/>
            <person name="Hosokawa S."/>
            <person name="Ichikawa Y."/>
            <person name="Idonuma A."/>
            <person name="Iijima M."/>
            <person name="Ikeda M."/>
            <person name="Ikeno M."/>
            <person name="Ito K."/>
            <person name="Ito S."/>
            <person name="Ito T."/>
            <person name="Ito Y."/>
            <person name="Ito Y."/>
            <person name="Iwabuchi A."/>
            <person name="Kamiya K."/>
            <person name="Karasawa W."/>
            <person name="Kurita K."/>
            <person name="Katagiri S."/>
            <person name="Kikuta A."/>
            <person name="Kobayashi H."/>
            <person name="Kobayashi N."/>
            <person name="Machita K."/>
            <person name="Maehara T."/>
            <person name="Masukawa M."/>
            <person name="Mizubayashi T."/>
            <person name="Mukai Y."/>
            <person name="Nagasaki H."/>
            <person name="Nagata Y."/>
            <person name="Naito S."/>
            <person name="Nakashima M."/>
            <person name="Nakama Y."/>
            <person name="Nakamichi Y."/>
            <person name="Nakamura M."/>
            <person name="Meguro A."/>
            <person name="Negishi M."/>
            <person name="Ohta I."/>
            <person name="Ohta T."/>
            <person name="Okamoto M."/>
            <person name="Ono N."/>
            <person name="Saji S."/>
            <person name="Sakaguchi M."/>
            <person name="Sakai K."/>
            <person name="Shibata M."/>
            <person name="Shimokawa T."/>
            <person name="Song J."/>
            <person name="Takazaki Y."/>
            <person name="Terasawa K."/>
            <person name="Tsugane M."/>
            <person name="Tsuji K."/>
            <person name="Ueda S."/>
            <person name="Waki K."/>
            <person name="Yamagata H."/>
            <person name="Yamamoto M."/>
            <person name="Yamamoto S."/>
            <person name="Yamane H."/>
            <person name="Yoshiki S."/>
            <person name="Yoshihara R."/>
            <person name="Yukawa K."/>
            <person name="Zhong H."/>
            <person name="Yano M."/>
            <person name="Yuan Q."/>
            <person name="Ouyang S."/>
            <person name="Liu J."/>
            <person name="Jones K.M."/>
            <person name="Gansberger K."/>
            <person name="Moffat K."/>
            <person name="Hill J."/>
            <person name="Bera J."/>
            <person name="Fadrosh D."/>
            <person name="Jin S."/>
            <person name="Johri S."/>
            <person name="Kim M."/>
            <person name="Overton L."/>
            <person name="Reardon M."/>
            <person name="Tsitrin T."/>
            <person name="Vuong H."/>
            <person name="Weaver B."/>
            <person name="Ciecko A."/>
            <person name="Tallon L."/>
            <person name="Jackson J."/>
            <person name="Pai G."/>
            <person name="Aken S.V."/>
            <person name="Utterback T."/>
            <person name="Reidmuller S."/>
            <person name="Feldblyum T."/>
            <person name="Hsiao J."/>
            <person name="Zismann V."/>
            <person name="Iobst S."/>
            <person name="de Vazeille A.R."/>
            <person name="Buell C.R."/>
            <person name="Ying K."/>
            <person name="Li Y."/>
            <person name="Lu T."/>
            <person name="Huang Y."/>
            <person name="Zhao Q."/>
            <person name="Feng Q."/>
            <person name="Zhang L."/>
            <person name="Zhu J."/>
            <person name="Weng Q."/>
            <person name="Mu J."/>
            <person name="Lu Y."/>
            <person name="Fan D."/>
            <person name="Liu Y."/>
            <person name="Guan J."/>
            <person name="Zhang Y."/>
            <person name="Yu S."/>
            <person name="Liu X."/>
            <person name="Zhang Y."/>
            <person name="Hong G."/>
            <person name="Han B."/>
            <person name="Choisne N."/>
            <person name="Demange N."/>
            <person name="Orjeda G."/>
            <person name="Samain S."/>
            <person name="Cattolico L."/>
            <person name="Pelletier E."/>
            <person name="Couloux A."/>
            <person name="Segurens B."/>
            <person name="Wincker P."/>
            <person name="D'Hont A."/>
            <person name="Scarpelli C."/>
            <person name="Weissenbach J."/>
            <person name="Salanoubat M."/>
            <person name="Quetier F."/>
            <person name="Yu Y."/>
            <person name="Kim H.R."/>
            <person name="Rambo T."/>
            <person name="Currie J."/>
            <person name="Collura K."/>
            <person name="Luo M."/>
            <person name="Yang T."/>
            <person name="Ammiraju J.S.S."/>
            <person name="Engler F."/>
            <person name="Soderlund C."/>
            <person name="Wing R.A."/>
            <person name="Palmer L.E."/>
            <person name="de la Bastide M."/>
            <person name="Spiegel L."/>
            <person name="Nascimento L."/>
            <person name="Zutavern T."/>
            <person name="O'Shaughnessy A."/>
            <person name="Dike S."/>
            <person name="Dedhia N."/>
            <person name="Preston R."/>
            <person name="Balija V."/>
            <person name="McCombie W.R."/>
            <person name="Chow T."/>
            <person name="Chen H."/>
            <person name="Chung M."/>
            <person name="Chen C."/>
            <person name="Shaw J."/>
            <person name="Wu H."/>
            <person name="Hsiao K."/>
            <person name="Chao Y."/>
            <person name="Chu M."/>
            <person name="Cheng C."/>
            <person name="Hour A."/>
            <person name="Lee P."/>
            <person name="Lin S."/>
            <person name="Lin Y."/>
            <person name="Liou J."/>
            <person name="Liu S."/>
            <person name="Hsing Y."/>
            <person name="Raghuvanshi S."/>
            <person name="Mohanty A."/>
            <person name="Bharti A.K."/>
            <person name="Gaur A."/>
            <person name="Gupta V."/>
            <person name="Kumar D."/>
            <person name="Ravi V."/>
            <person name="Vij S."/>
            <person name="Kapur A."/>
            <person name="Khurana P."/>
            <person name="Khurana P."/>
            <person name="Khurana J.P."/>
            <person name="Tyagi A.K."/>
            <person name="Gaikwad K."/>
            <person name="Singh A."/>
            <person name="Dalal V."/>
            <person name="Srivastava S."/>
            <person name="Dixit A."/>
            <person name="Pal A.K."/>
            <person name="Ghazi I.A."/>
            <person name="Yadav M."/>
            <person name="Pandit A."/>
            <person name="Bhargava A."/>
            <person name="Sureshbabu K."/>
            <person name="Batra K."/>
            <person name="Sharma T.R."/>
            <person name="Mohapatra T."/>
            <person name="Singh N.K."/>
            <person name="Messing J."/>
            <person name="Nelson A.B."/>
            <person name="Fuks G."/>
            <person name="Kavchok S."/>
            <person name="Keizer G."/>
            <person name="Linton E."/>
            <person name="Llaca V."/>
            <person name="Song R."/>
            <person name="Tanyolac B."/>
            <person name="Young S."/>
            <person name="Ho-Il K."/>
            <person name="Hahn J.H."/>
            <person name="Sangsakoo G."/>
            <person name="Vanavichit A."/>
            <person name="de Mattos Luiz.A.T."/>
            <person name="Zimmer P.D."/>
            <person name="Malone G."/>
            <person name="Dellagostin O."/>
            <person name="de Oliveira A.C."/>
            <person name="Bevan M."/>
            <person name="Bancroft I."/>
            <person name="Minx P."/>
            <person name="Cordum H."/>
            <person name="Wilson R."/>
            <person name="Cheng Z."/>
            <person name="Jin W."/>
            <person name="Jiang J."/>
            <person name="Leong S.A."/>
            <person name="Iwama H."/>
            <person name="Gojobori T."/>
            <person name="Itoh T."/>
            <person name="Niimura Y."/>
            <person name="Fujii Y."/>
            <person name="Habara T."/>
            <person name="Sakai H."/>
            <person name="Sato Y."/>
            <person name="Wilson G."/>
            <person name="Kumar K."/>
            <person name="McCouch S."/>
            <person name="Juretic N."/>
            <person name="Hoen D."/>
            <person name="Wright S."/>
            <person name="Bruskiewich R."/>
            <person name="Bureau T."/>
            <person name="Miyao A."/>
            <person name="Hirochika H."/>
            <person name="Nishikawa T."/>
            <person name="Kadowaki K."/>
            <person name="Sugiura M."/>
            <person name="Burr B."/>
            <person name="Sasaki T."/>
        </authorList>
    </citation>
    <scope>NUCLEOTIDE SEQUENCE [LARGE SCALE GENOMIC DNA]</scope>
    <source>
        <strain evidence="4">cv. Nipponbare</strain>
    </source>
</reference>
<keyword evidence="2" id="KW-0732">Signal</keyword>
<feature type="compositionally biased region" description="Basic residues" evidence="1">
    <location>
        <begin position="133"/>
        <end position="143"/>
    </location>
</feature>
<proteinExistence type="predicted"/>
<dbReference type="EMBL" id="AC105928">
    <property type="protein sequence ID" value="AAN77303.1"/>
    <property type="molecule type" value="Genomic_DNA"/>
</dbReference>
<gene>
    <name evidence="3" type="primary">OSJNBa0014O06.10</name>
</gene>
<dbReference type="AlphaFoldDB" id="Q10Q69"/>
<feature type="compositionally biased region" description="Low complexity" evidence="1">
    <location>
        <begin position="120"/>
        <end position="132"/>
    </location>
</feature>
<evidence type="ECO:0000256" key="1">
    <source>
        <dbReference type="SAM" id="MobiDB-lite"/>
    </source>
</evidence>
<reference evidence="4" key="2">
    <citation type="journal article" date="2008" name="Nucleic Acids Res.">
        <title>The rice annotation project database (RAP-DB): 2008 update.</title>
        <authorList>
            <consortium name="The rice annotation project (RAP)"/>
        </authorList>
    </citation>
    <scope>GENOME REANNOTATION</scope>
    <source>
        <strain evidence="4">cv. Nipponbare</strain>
    </source>
</reference>